<dbReference type="InterPro" id="IPR011711">
    <property type="entry name" value="GntR_C"/>
</dbReference>
<evidence type="ECO:0000256" key="3">
    <source>
        <dbReference type="ARBA" id="ARBA00023163"/>
    </source>
</evidence>
<dbReference type="InterPro" id="IPR036390">
    <property type="entry name" value="WH_DNA-bd_sf"/>
</dbReference>
<dbReference type="CDD" id="cd07377">
    <property type="entry name" value="WHTH_GntR"/>
    <property type="match status" value="1"/>
</dbReference>
<dbReference type="Pfam" id="PF00392">
    <property type="entry name" value="GntR"/>
    <property type="match status" value="1"/>
</dbReference>
<protein>
    <submittedName>
        <fullName evidence="5">GntR family transcriptional regulator</fullName>
    </submittedName>
</protein>
<dbReference type="Pfam" id="PF07729">
    <property type="entry name" value="FCD"/>
    <property type="match status" value="1"/>
</dbReference>
<gene>
    <name evidence="5" type="ORF">ACFSKQ_17975</name>
</gene>
<keyword evidence="1" id="KW-0805">Transcription regulation</keyword>
<evidence type="ECO:0000256" key="2">
    <source>
        <dbReference type="ARBA" id="ARBA00023125"/>
    </source>
</evidence>
<evidence type="ECO:0000313" key="6">
    <source>
        <dbReference type="Proteomes" id="UP001597371"/>
    </source>
</evidence>
<evidence type="ECO:0000256" key="1">
    <source>
        <dbReference type="ARBA" id="ARBA00023015"/>
    </source>
</evidence>
<name>A0ABW5CQ16_9HYPH</name>
<dbReference type="PROSITE" id="PS50949">
    <property type="entry name" value="HTH_GNTR"/>
    <property type="match status" value="1"/>
</dbReference>
<dbReference type="Proteomes" id="UP001597371">
    <property type="component" value="Unassembled WGS sequence"/>
</dbReference>
<keyword evidence="6" id="KW-1185">Reference proteome</keyword>
<evidence type="ECO:0000259" key="4">
    <source>
        <dbReference type="PROSITE" id="PS50949"/>
    </source>
</evidence>
<evidence type="ECO:0000313" key="5">
    <source>
        <dbReference type="EMBL" id="MFD2239340.1"/>
    </source>
</evidence>
<dbReference type="PANTHER" id="PTHR43537:SF5">
    <property type="entry name" value="UXU OPERON TRANSCRIPTIONAL REGULATOR"/>
    <property type="match status" value="1"/>
</dbReference>
<reference evidence="6" key="1">
    <citation type="journal article" date="2019" name="Int. J. Syst. Evol. Microbiol.">
        <title>The Global Catalogue of Microorganisms (GCM) 10K type strain sequencing project: providing services to taxonomists for standard genome sequencing and annotation.</title>
        <authorList>
            <consortium name="The Broad Institute Genomics Platform"/>
            <consortium name="The Broad Institute Genome Sequencing Center for Infectious Disease"/>
            <person name="Wu L."/>
            <person name="Ma J."/>
        </authorList>
    </citation>
    <scope>NUCLEOTIDE SEQUENCE [LARGE SCALE GENOMIC DNA]</scope>
    <source>
        <strain evidence="6">ZS-35-S2</strain>
    </source>
</reference>
<dbReference type="InterPro" id="IPR000524">
    <property type="entry name" value="Tscrpt_reg_HTH_GntR"/>
</dbReference>
<dbReference type="SMART" id="SM00895">
    <property type="entry name" value="FCD"/>
    <property type="match status" value="1"/>
</dbReference>
<dbReference type="SUPFAM" id="SSF48008">
    <property type="entry name" value="GntR ligand-binding domain-like"/>
    <property type="match status" value="1"/>
</dbReference>
<dbReference type="SUPFAM" id="SSF46785">
    <property type="entry name" value="Winged helix' DNA-binding domain"/>
    <property type="match status" value="1"/>
</dbReference>
<dbReference type="RefSeq" id="WP_245195613.1">
    <property type="nucleotide sequence ID" value="NZ_CP072611.1"/>
</dbReference>
<dbReference type="Gene3D" id="1.20.120.530">
    <property type="entry name" value="GntR ligand-binding domain-like"/>
    <property type="match status" value="1"/>
</dbReference>
<dbReference type="EMBL" id="JBHUIJ010000028">
    <property type="protein sequence ID" value="MFD2239340.1"/>
    <property type="molecule type" value="Genomic_DNA"/>
</dbReference>
<feature type="domain" description="HTH gntR-type" evidence="4">
    <location>
        <begin position="5"/>
        <end position="72"/>
    </location>
</feature>
<comment type="caution">
    <text evidence="5">The sequence shown here is derived from an EMBL/GenBank/DDBJ whole genome shotgun (WGS) entry which is preliminary data.</text>
</comment>
<dbReference type="InterPro" id="IPR008920">
    <property type="entry name" value="TF_FadR/GntR_C"/>
</dbReference>
<dbReference type="Gene3D" id="1.10.10.10">
    <property type="entry name" value="Winged helix-like DNA-binding domain superfamily/Winged helix DNA-binding domain"/>
    <property type="match status" value="1"/>
</dbReference>
<dbReference type="SMART" id="SM00345">
    <property type="entry name" value="HTH_GNTR"/>
    <property type="match status" value="1"/>
</dbReference>
<keyword evidence="3" id="KW-0804">Transcription</keyword>
<accession>A0ABW5CQ16</accession>
<keyword evidence="2" id="KW-0238">DNA-binding</keyword>
<dbReference type="PANTHER" id="PTHR43537">
    <property type="entry name" value="TRANSCRIPTIONAL REGULATOR, GNTR FAMILY"/>
    <property type="match status" value="1"/>
</dbReference>
<sequence>MQSKASHARQAYLALEAMVVTRELPPGSVVTERYLVERVALGRTPVREAIQQLSWEGLLEIRPRSGIMVTDLRPEDYLRVMEPRLALEPILARAAARFADAGVRERLRRCAHDMLGHARAGDNLGFLAADKCFDEALQDACPNIFLSRTLAPLQAHARRLWFRYDSADGPGPSAEHHLSVMEAVQAADPERAGQEMLELMKFLTRGAARLVPTDESHGAAR</sequence>
<proteinExistence type="predicted"/>
<dbReference type="InterPro" id="IPR036388">
    <property type="entry name" value="WH-like_DNA-bd_sf"/>
</dbReference>
<organism evidence="5 6">
    <name type="scientific">Aureimonas populi</name>
    <dbReference type="NCBI Taxonomy" id="1701758"/>
    <lineage>
        <taxon>Bacteria</taxon>
        <taxon>Pseudomonadati</taxon>
        <taxon>Pseudomonadota</taxon>
        <taxon>Alphaproteobacteria</taxon>
        <taxon>Hyphomicrobiales</taxon>
        <taxon>Aurantimonadaceae</taxon>
        <taxon>Aureimonas</taxon>
    </lineage>
</organism>